<accession>A0A840IF53</accession>
<gene>
    <name evidence="4" type="ORF">BDZ31_003077</name>
</gene>
<dbReference type="Pfam" id="PF13191">
    <property type="entry name" value="AAA_16"/>
    <property type="match status" value="1"/>
</dbReference>
<sequence length="868" mass="91007">MRLHGRDGELGAIEQAVASAGAGERRMLAVSGESGIGKSALLEAGAALASASGFTVLRGRAGEHLREVAFGLVVTALDRPAAALGRRELAALPPELGAILPAARDDGAPAPPTGGPAERFRLHAAVRKLLERLGAERPLALVLDDVQWADEGTIELLLHLMRRPPPVPFLLLFALRPSRGGARLLDAGRATDGWRELRPAPLGRAAAKAVLGSGLEPAVRERVLRESDGRPLFLRELRRGCMLAAAHHEPAPDAVSESLARELEVLGPRTRALLDGAAIAGDPFDPAVAAAAAELTEAEARAALETLVAGEVVRREGDDLFGFRHTLVHQIVVDATPRGWRRDAHRRAAAALAAGGASPALRAHHVRHLAGPGDEQAVALFVEAAQASLDASPSVAAHWYAAALALLRDAEPARRAQLLAPLALALGAAGRLDESRAAFDDCLALLAPNAAERRAALLAAVTVADVLLGAFGTAAVRLDAALEEAPPAARPRLLHYRSEVAAFADDPDGIVDWADRAARELEGRDMEPLRAAVESEQALGRTLRGEPDQGLMTQAERRLRAVGDGELAAHVDAAWTVGGNLARVERSAEAAPVLRRGMRLARESLQSHLVFHVHLLLTIAELPLLELDAAQEHADAAEEVARLQDLSYELAFALALRAQALAARGERDAAREAARDSDALLRLHQPHGATAASRVGNALLLHGDDPERLLAALTRIGGEELRRLDRTALSVPLLAATRAALALGRHDEAQRWAERAVAAAASGDLPATSVRAERAAAEVLLAGGATAEARRVAAGAVRIAAGHGLLAQELEATLLHGRALAAAGERDQAADHLEQVVQRAARHGALALRDAASAELRRAGAAPTSGGR</sequence>
<dbReference type="RefSeq" id="WP_183343210.1">
    <property type="nucleotide sequence ID" value="NZ_JACHNU010000004.1"/>
</dbReference>
<dbReference type="SUPFAM" id="SSF52540">
    <property type="entry name" value="P-loop containing nucleoside triphosphate hydrolases"/>
    <property type="match status" value="1"/>
</dbReference>
<proteinExistence type="predicted"/>
<dbReference type="GO" id="GO:0005524">
    <property type="term" value="F:ATP binding"/>
    <property type="evidence" value="ECO:0007669"/>
    <property type="project" value="UniProtKB-KW"/>
</dbReference>
<name>A0A840IF53_9ACTN</name>
<dbReference type="GO" id="GO:0004016">
    <property type="term" value="F:adenylate cyclase activity"/>
    <property type="evidence" value="ECO:0007669"/>
    <property type="project" value="TreeGrafter"/>
</dbReference>
<dbReference type="Proteomes" id="UP000585272">
    <property type="component" value="Unassembled WGS sequence"/>
</dbReference>
<feature type="domain" description="Orc1-like AAA ATPase" evidence="3">
    <location>
        <begin position="3"/>
        <end position="170"/>
    </location>
</feature>
<comment type="caution">
    <text evidence="4">The sequence shown here is derived from an EMBL/GenBank/DDBJ whole genome shotgun (WGS) entry which is preliminary data.</text>
</comment>
<evidence type="ECO:0000259" key="3">
    <source>
        <dbReference type="Pfam" id="PF13191"/>
    </source>
</evidence>
<keyword evidence="2" id="KW-0067">ATP-binding</keyword>
<dbReference type="EMBL" id="JACHNU010000004">
    <property type="protein sequence ID" value="MBB4663482.1"/>
    <property type="molecule type" value="Genomic_DNA"/>
</dbReference>
<dbReference type="PANTHER" id="PTHR16305:SF35">
    <property type="entry name" value="TRANSCRIPTIONAL ACTIVATOR DOMAIN"/>
    <property type="match status" value="1"/>
</dbReference>
<evidence type="ECO:0000313" key="4">
    <source>
        <dbReference type="EMBL" id="MBB4663482.1"/>
    </source>
</evidence>
<protein>
    <recommendedName>
        <fullName evidence="3">Orc1-like AAA ATPase domain-containing protein</fullName>
    </recommendedName>
</protein>
<reference evidence="4 5" key="1">
    <citation type="submission" date="2020-08" db="EMBL/GenBank/DDBJ databases">
        <title>Genomic Encyclopedia of Archaeal and Bacterial Type Strains, Phase II (KMG-II): from individual species to whole genera.</title>
        <authorList>
            <person name="Goeker M."/>
        </authorList>
    </citation>
    <scope>NUCLEOTIDE SEQUENCE [LARGE SCALE GENOMIC DNA]</scope>
    <source>
        <strain evidence="4 5">DSM 23288</strain>
    </source>
</reference>
<dbReference type="PANTHER" id="PTHR16305">
    <property type="entry name" value="TESTICULAR SOLUBLE ADENYLYL CYCLASE"/>
    <property type="match status" value="1"/>
</dbReference>
<dbReference type="InterPro" id="IPR027417">
    <property type="entry name" value="P-loop_NTPase"/>
</dbReference>
<dbReference type="GO" id="GO:0005737">
    <property type="term" value="C:cytoplasm"/>
    <property type="evidence" value="ECO:0007669"/>
    <property type="project" value="TreeGrafter"/>
</dbReference>
<keyword evidence="5" id="KW-1185">Reference proteome</keyword>
<evidence type="ECO:0000256" key="1">
    <source>
        <dbReference type="ARBA" id="ARBA00022741"/>
    </source>
</evidence>
<dbReference type="InterPro" id="IPR041664">
    <property type="entry name" value="AAA_16"/>
</dbReference>
<evidence type="ECO:0000313" key="5">
    <source>
        <dbReference type="Proteomes" id="UP000585272"/>
    </source>
</evidence>
<keyword evidence="1" id="KW-0547">Nucleotide-binding</keyword>
<dbReference type="Gene3D" id="1.25.40.10">
    <property type="entry name" value="Tetratricopeptide repeat domain"/>
    <property type="match status" value="1"/>
</dbReference>
<organism evidence="4 5">
    <name type="scientific">Conexibacter arvalis</name>
    <dbReference type="NCBI Taxonomy" id="912552"/>
    <lineage>
        <taxon>Bacteria</taxon>
        <taxon>Bacillati</taxon>
        <taxon>Actinomycetota</taxon>
        <taxon>Thermoleophilia</taxon>
        <taxon>Solirubrobacterales</taxon>
        <taxon>Conexibacteraceae</taxon>
        <taxon>Conexibacter</taxon>
    </lineage>
</organism>
<dbReference type="AlphaFoldDB" id="A0A840IF53"/>
<evidence type="ECO:0000256" key="2">
    <source>
        <dbReference type="ARBA" id="ARBA00022840"/>
    </source>
</evidence>
<dbReference type="InterPro" id="IPR011990">
    <property type="entry name" value="TPR-like_helical_dom_sf"/>
</dbReference>